<sequence>MAKQCVFTGRKAVYGNKKTYRGKAKYLGGVGKKITGIARRKFRPNLQKVRCIVDGQVKRVWVSAAAIRSGLVVKPVKVKPFEKIVV</sequence>
<evidence type="ECO:0000256" key="2">
    <source>
        <dbReference type="ARBA" id="ARBA00022980"/>
    </source>
</evidence>
<dbReference type="GO" id="GO:0006412">
    <property type="term" value="P:translation"/>
    <property type="evidence" value="ECO:0007669"/>
    <property type="project" value="UniProtKB-UniRule"/>
</dbReference>
<dbReference type="RefSeq" id="WP_194537927.1">
    <property type="nucleotide sequence ID" value="NZ_JACEFB010000006.1"/>
</dbReference>
<evidence type="ECO:0000256" key="4">
    <source>
        <dbReference type="ARBA" id="ARBA00035174"/>
    </source>
</evidence>
<dbReference type="EMBL" id="JACEFB010000006">
    <property type="protein sequence ID" value="MBA2226489.1"/>
    <property type="molecule type" value="Genomic_DNA"/>
</dbReference>
<dbReference type="InterPro" id="IPR037147">
    <property type="entry name" value="Ribosomal_bL28_sf"/>
</dbReference>
<comment type="similarity">
    <text evidence="1 5">Belongs to the bacterial ribosomal protein bL28 family.</text>
</comment>
<dbReference type="Pfam" id="PF00830">
    <property type="entry name" value="Ribosomal_L28"/>
    <property type="match status" value="1"/>
</dbReference>
<dbReference type="PANTHER" id="PTHR39080:SF1">
    <property type="entry name" value="LARGE RIBOSOMAL SUBUNIT PROTEIN BL28A"/>
    <property type="match status" value="1"/>
</dbReference>
<protein>
    <recommendedName>
        <fullName evidence="4 5">Large ribosomal subunit protein bL28</fullName>
    </recommendedName>
</protein>
<dbReference type="PANTHER" id="PTHR39080">
    <property type="entry name" value="50S RIBOSOMAL PROTEIN L28"/>
    <property type="match status" value="1"/>
</dbReference>
<dbReference type="InterPro" id="IPR026569">
    <property type="entry name" value="Ribosomal_bL28"/>
</dbReference>
<dbReference type="AlphaFoldDB" id="A0A7V8VEC6"/>
<dbReference type="Proteomes" id="UP000542342">
    <property type="component" value="Unassembled WGS sequence"/>
</dbReference>
<gene>
    <name evidence="5 6" type="primary">rpmB</name>
    <name evidence="6" type="ORF">H0921_09990</name>
</gene>
<keyword evidence="7" id="KW-1185">Reference proteome</keyword>
<dbReference type="GO" id="GO:0003735">
    <property type="term" value="F:structural constituent of ribosome"/>
    <property type="evidence" value="ECO:0007669"/>
    <property type="project" value="InterPro"/>
</dbReference>
<evidence type="ECO:0000256" key="5">
    <source>
        <dbReference type="HAMAP-Rule" id="MF_00373"/>
    </source>
</evidence>
<keyword evidence="3 5" id="KW-0687">Ribonucleoprotein</keyword>
<organism evidence="6 7">
    <name type="scientific">Thermogemmata fonticola</name>
    <dbReference type="NCBI Taxonomy" id="2755323"/>
    <lineage>
        <taxon>Bacteria</taxon>
        <taxon>Pseudomonadati</taxon>
        <taxon>Planctomycetota</taxon>
        <taxon>Planctomycetia</taxon>
        <taxon>Gemmatales</taxon>
        <taxon>Gemmataceae</taxon>
        <taxon>Thermogemmata</taxon>
    </lineage>
</organism>
<dbReference type="Gene3D" id="2.20.150.30">
    <property type="match status" value="1"/>
</dbReference>
<evidence type="ECO:0000256" key="1">
    <source>
        <dbReference type="ARBA" id="ARBA00008760"/>
    </source>
</evidence>
<keyword evidence="2 5" id="KW-0689">Ribosomal protein</keyword>
<dbReference type="InterPro" id="IPR050096">
    <property type="entry name" value="Bacterial_rp_bL28"/>
</dbReference>
<dbReference type="GO" id="GO:0005840">
    <property type="term" value="C:ribosome"/>
    <property type="evidence" value="ECO:0007669"/>
    <property type="project" value="UniProtKB-KW"/>
</dbReference>
<dbReference type="InterPro" id="IPR034704">
    <property type="entry name" value="Ribosomal_bL28/bL31-like_sf"/>
</dbReference>
<evidence type="ECO:0000256" key="3">
    <source>
        <dbReference type="ARBA" id="ARBA00023274"/>
    </source>
</evidence>
<evidence type="ECO:0000313" key="6">
    <source>
        <dbReference type="EMBL" id="MBA2226489.1"/>
    </source>
</evidence>
<evidence type="ECO:0000313" key="7">
    <source>
        <dbReference type="Proteomes" id="UP000542342"/>
    </source>
</evidence>
<dbReference type="SUPFAM" id="SSF143800">
    <property type="entry name" value="L28p-like"/>
    <property type="match status" value="1"/>
</dbReference>
<dbReference type="NCBIfam" id="TIGR00009">
    <property type="entry name" value="L28"/>
    <property type="match status" value="1"/>
</dbReference>
<dbReference type="InterPro" id="IPR001383">
    <property type="entry name" value="Ribosomal_bL28_bact-type"/>
</dbReference>
<name>A0A7V8VEC6_9BACT</name>
<reference evidence="6 7" key="1">
    <citation type="submission" date="2020-07" db="EMBL/GenBank/DDBJ databases">
        <title>Thermogemmata thermophila gen. nov., sp. nov., a novel moderate thermophilic planctomycete from a Kamchatka hot spring.</title>
        <authorList>
            <person name="Elcheninov A.G."/>
            <person name="Podosokorskaya O.A."/>
            <person name="Kovaleva O.L."/>
            <person name="Novikov A."/>
            <person name="Bonch-Osmolovskaya E.A."/>
            <person name="Toshchakov S.V."/>
            <person name="Kublanov I.V."/>
        </authorList>
    </citation>
    <scope>NUCLEOTIDE SEQUENCE [LARGE SCALE GENOMIC DNA]</scope>
    <source>
        <strain evidence="6 7">2918</strain>
    </source>
</reference>
<dbReference type="HAMAP" id="MF_00373">
    <property type="entry name" value="Ribosomal_bL28"/>
    <property type="match status" value="1"/>
</dbReference>
<dbReference type="GO" id="GO:1990904">
    <property type="term" value="C:ribonucleoprotein complex"/>
    <property type="evidence" value="ECO:0007669"/>
    <property type="project" value="UniProtKB-KW"/>
</dbReference>
<dbReference type="Gene3D" id="2.30.170.40">
    <property type="entry name" value="Ribosomal protein L28/L24"/>
    <property type="match status" value="1"/>
</dbReference>
<comment type="caution">
    <text evidence="6">The sequence shown here is derived from an EMBL/GenBank/DDBJ whole genome shotgun (WGS) entry which is preliminary data.</text>
</comment>
<accession>A0A7V8VEC6</accession>
<proteinExistence type="inferred from homology"/>